<evidence type="ECO:0000313" key="2">
    <source>
        <dbReference type="EMBL" id="BBP92026.1"/>
    </source>
</evidence>
<name>A0A5S9MK79_BACIA</name>
<dbReference type="AlphaFoldDB" id="A0A5S9MK79"/>
<keyword evidence="1" id="KW-0812">Transmembrane</keyword>
<keyword evidence="1" id="KW-1133">Transmembrane helix</keyword>
<evidence type="ECO:0000256" key="1">
    <source>
        <dbReference type="SAM" id="Phobius"/>
    </source>
</evidence>
<gene>
    <name evidence="2" type="ORF">BsIDN1_56440</name>
</gene>
<sequence length="196" mass="22928">MWERTSPFHVSRCQPVHFREKIEGTWYVMPQDEKIYVNGKKIHGPEEVYAGDELFWNFLTVTFKDDDLLQVTAYEPFHTRLEKTRPPSTETKQKYPSYRRTPRLIYDLPDDRVSFSFPSQESENNSRGLWLVVLPPLVMLLVMGIVALIQPRGIFIIVSMAMFLMTLITSSVQYFKEKNHSAKDEKRSGSESTLFI</sequence>
<feature type="transmembrane region" description="Helical" evidence="1">
    <location>
        <begin position="155"/>
        <end position="175"/>
    </location>
</feature>
<dbReference type="EMBL" id="AP021906">
    <property type="protein sequence ID" value="BBP92026.1"/>
    <property type="molecule type" value="Genomic_DNA"/>
</dbReference>
<feature type="transmembrane region" description="Helical" evidence="1">
    <location>
        <begin position="129"/>
        <end position="149"/>
    </location>
</feature>
<keyword evidence="1" id="KW-0472">Membrane</keyword>
<organism evidence="2 3">
    <name type="scientific">Bacillus safensis</name>
    <dbReference type="NCBI Taxonomy" id="561879"/>
    <lineage>
        <taxon>Bacteria</taxon>
        <taxon>Bacillati</taxon>
        <taxon>Bacillota</taxon>
        <taxon>Bacilli</taxon>
        <taxon>Bacillales</taxon>
        <taxon>Bacillaceae</taxon>
        <taxon>Bacillus</taxon>
    </lineage>
</organism>
<proteinExistence type="predicted"/>
<accession>A0A5S9MK79</accession>
<evidence type="ECO:0000313" key="3">
    <source>
        <dbReference type="Proteomes" id="UP000464658"/>
    </source>
</evidence>
<dbReference type="Proteomes" id="UP000464658">
    <property type="component" value="Chromosome"/>
</dbReference>
<reference evidence="2 3" key="1">
    <citation type="submission" date="2019-12" db="EMBL/GenBank/DDBJ databases">
        <title>Full genome sequence of a Bacillus safensis strain isolated from commercially available natto in Indonesia.</title>
        <authorList>
            <person name="Yoshida M."/>
            <person name="Uomi M."/>
            <person name="Waturangi D."/>
            <person name="Ekaputri J.J."/>
            <person name="Setiamarga D.H.E."/>
        </authorList>
    </citation>
    <scope>NUCLEOTIDE SEQUENCE [LARGE SCALE GENOMIC DNA]</scope>
    <source>
        <strain evidence="2 3">IDN1</strain>
    </source>
</reference>
<protein>
    <submittedName>
        <fullName evidence="2">Uncharacterized protein</fullName>
    </submittedName>
</protein>